<accession>A0ABM5N0J3</accession>
<keyword evidence="1" id="KW-1133">Transmembrane helix</keyword>
<reference evidence="2 3" key="1">
    <citation type="submission" date="2011-07" db="EMBL/GenBank/DDBJ databases">
        <title>The complete genome of chromosome of Emticicia oligotrophica DSM 17448.</title>
        <authorList>
            <consortium name="US DOE Joint Genome Institute (JGI-PGF)"/>
            <person name="Lucas S."/>
            <person name="Han J."/>
            <person name="Lapidus A."/>
            <person name="Bruce D."/>
            <person name="Goodwin L."/>
            <person name="Pitluck S."/>
            <person name="Peters L."/>
            <person name="Kyrpides N."/>
            <person name="Mavromatis K."/>
            <person name="Ivanova N."/>
            <person name="Ovchinnikova G."/>
            <person name="Teshima H."/>
            <person name="Detter J.C."/>
            <person name="Tapia R."/>
            <person name="Han C."/>
            <person name="Land M."/>
            <person name="Hauser L."/>
            <person name="Markowitz V."/>
            <person name="Cheng J.-F."/>
            <person name="Hugenholtz P."/>
            <person name="Woyke T."/>
            <person name="Wu D."/>
            <person name="Tindall B."/>
            <person name="Pomrenke H."/>
            <person name="Brambilla E."/>
            <person name="Klenk H.-P."/>
            <person name="Eisen J.A."/>
        </authorList>
    </citation>
    <scope>NUCLEOTIDE SEQUENCE [LARGE SCALE GENOMIC DNA]</scope>
    <source>
        <strain evidence="2 3">DSM 17448</strain>
    </source>
</reference>
<evidence type="ECO:0000256" key="1">
    <source>
        <dbReference type="SAM" id="Phobius"/>
    </source>
</evidence>
<keyword evidence="1" id="KW-0812">Transmembrane</keyword>
<proteinExistence type="predicted"/>
<evidence type="ECO:0000313" key="2">
    <source>
        <dbReference type="EMBL" id="AFK02937.1"/>
    </source>
</evidence>
<gene>
    <name evidence="2" type="ordered locus">Emtol_1795</name>
</gene>
<keyword evidence="3" id="KW-1185">Reference proteome</keyword>
<organism evidence="2 3">
    <name type="scientific">Emticicia oligotrophica (strain DSM 17448 / CIP 109782 / MTCC 6937 / GPTSA100-15)</name>
    <dbReference type="NCBI Taxonomy" id="929562"/>
    <lineage>
        <taxon>Bacteria</taxon>
        <taxon>Pseudomonadati</taxon>
        <taxon>Bacteroidota</taxon>
        <taxon>Cytophagia</taxon>
        <taxon>Cytophagales</taxon>
        <taxon>Leadbetterellaceae</taxon>
        <taxon>Emticicia</taxon>
    </lineage>
</organism>
<name>A0ABM5N0J3_EMTOG</name>
<feature type="transmembrane region" description="Helical" evidence="1">
    <location>
        <begin position="61"/>
        <end position="79"/>
    </location>
</feature>
<evidence type="ECO:0000313" key="3">
    <source>
        <dbReference type="Proteomes" id="UP000002875"/>
    </source>
</evidence>
<dbReference type="EMBL" id="CP002961">
    <property type="protein sequence ID" value="AFK02937.1"/>
    <property type="molecule type" value="Genomic_DNA"/>
</dbReference>
<protein>
    <submittedName>
        <fullName evidence="2">Uncharacterized protein</fullName>
    </submittedName>
</protein>
<dbReference type="Proteomes" id="UP000002875">
    <property type="component" value="Chromosome"/>
</dbReference>
<sequence length="80" mass="9655">MWFAILNIRQKETKKIFFKEKLMQRKGVLKFFKKIFGFINESRFICNENDSHSANIRNKRIFINMIYTSLVVLIIIILLV</sequence>
<keyword evidence="1" id="KW-0472">Membrane</keyword>